<name>A0ABS5FNB2_9BRAD</name>
<comment type="caution">
    <text evidence="1">The sequence shown here is derived from an EMBL/GenBank/DDBJ whole genome shotgun (WGS) entry which is preliminary data.</text>
</comment>
<proteinExistence type="predicted"/>
<dbReference type="RefSeq" id="WP_212398824.1">
    <property type="nucleotide sequence ID" value="NZ_JAFCJH010000025.1"/>
</dbReference>
<keyword evidence="2" id="KW-1185">Reference proteome</keyword>
<reference evidence="2" key="1">
    <citation type="journal article" date="2021" name="ISME J.">
        <title>Evolutionary origin and ecological implication of a unique nif island in free-living Bradyrhizobium lineages.</title>
        <authorList>
            <person name="Tao J."/>
        </authorList>
    </citation>
    <scope>NUCLEOTIDE SEQUENCE [LARGE SCALE GENOMIC DNA]</scope>
    <source>
        <strain evidence="2">SZCCT0434</strain>
    </source>
</reference>
<accession>A0ABS5FNB2</accession>
<gene>
    <name evidence="1" type="ORF">JQ615_23140</name>
</gene>
<evidence type="ECO:0000313" key="2">
    <source>
        <dbReference type="Proteomes" id="UP001315278"/>
    </source>
</evidence>
<evidence type="ECO:0008006" key="3">
    <source>
        <dbReference type="Google" id="ProtNLM"/>
    </source>
</evidence>
<sequence>MANPMELKARAAMFERRADDAQDPISRAHYREMAAHYRALAVEHSRIREGAEEEA</sequence>
<protein>
    <recommendedName>
        <fullName evidence="3">DUF4167 domain-containing protein</fullName>
    </recommendedName>
</protein>
<evidence type="ECO:0000313" key="1">
    <source>
        <dbReference type="EMBL" id="MBR0798285.1"/>
    </source>
</evidence>
<dbReference type="Proteomes" id="UP001315278">
    <property type="component" value="Unassembled WGS sequence"/>
</dbReference>
<organism evidence="1 2">
    <name type="scientific">Bradyrhizobium jicamae</name>
    <dbReference type="NCBI Taxonomy" id="280332"/>
    <lineage>
        <taxon>Bacteria</taxon>
        <taxon>Pseudomonadati</taxon>
        <taxon>Pseudomonadota</taxon>
        <taxon>Alphaproteobacteria</taxon>
        <taxon>Hyphomicrobiales</taxon>
        <taxon>Nitrobacteraceae</taxon>
        <taxon>Bradyrhizobium</taxon>
    </lineage>
</organism>
<dbReference type="EMBL" id="JAFCJH010000025">
    <property type="protein sequence ID" value="MBR0798285.1"/>
    <property type="molecule type" value="Genomic_DNA"/>
</dbReference>